<dbReference type="Gene3D" id="1.10.10.1400">
    <property type="entry name" value="Terminase, small subunit, N-terminal DNA-binding domain, HTH motif"/>
    <property type="match status" value="1"/>
</dbReference>
<dbReference type="GO" id="GO:0051276">
    <property type="term" value="P:chromosome organization"/>
    <property type="evidence" value="ECO:0007669"/>
    <property type="project" value="InterPro"/>
</dbReference>
<evidence type="ECO:0000256" key="1">
    <source>
        <dbReference type="ARBA" id="ARBA00022612"/>
    </source>
</evidence>
<keyword evidence="5" id="KW-1185">Reference proteome</keyword>
<dbReference type="InterPro" id="IPR038713">
    <property type="entry name" value="Terminase_Gp1_N_sf"/>
</dbReference>
<reference evidence="4 5" key="1">
    <citation type="journal article" date="2015" name="Genome Announc.">
        <title>Expanding the biotechnology potential of lactobacilli through comparative genomics of 213 strains and associated genera.</title>
        <authorList>
            <person name="Sun Z."/>
            <person name="Harris H.M."/>
            <person name="McCann A."/>
            <person name="Guo C."/>
            <person name="Argimon S."/>
            <person name="Zhang W."/>
            <person name="Yang X."/>
            <person name="Jeffery I.B."/>
            <person name="Cooney J.C."/>
            <person name="Kagawa T.F."/>
            <person name="Liu W."/>
            <person name="Song Y."/>
            <person name="Salvetti E."/>
            <person name="Wrobel A."/>
            <person name="Rasinkangas P."/>
            <person name="Parkhill J."/>
            <person name="Rea M.C."/>
            <person name="O'Sullivan O."/>
            <person name="Ritari J."/>
            <person name="Douillard F.P."/>
            <person name="Paul Ross R."/>
            <person name="Yang R."/>
            <person name="Briner A.E."/>
            <person name="Felis G.E."/>
            <person name="de Vos W.M."/>
            <person name="Barrangou R."/>
            <person name="Klaenhammer T.R."/>
            <person name="Caufield P.W."/>
            <person name="Cui Y."/>
            <person name="Zhang H."/>
            <person name="O'Toole P.W."/>
        </authorList>
    </citation>
    <scope>NUCLEOTIDE SEQUENCE [LARGE SCALE GENOMIC DNA]</scope>
    <source>
        <strain evidence="4 5">DSM 20634</strain>
    </source>
</reference>
<dbReference type="PATRIC" id="fig|1423813.3.peg.2300"/>
<dbReference type="PANTHER" id="PTHR41328">
    <property type="entry name" value="TERMINASE SMALL SUBUNIT-RELATED"/>
    <property type="match status" value="1"/>
</dbReference>
<dbReference type="STRING" id="1423813.FC26_GL002258"/>
<gene>
    <name evidence="4" type="ORF">FC26_GL002258</name>
</gene>
<protein>
    <recommendedName>
        <fullName evidence="6">Prophage terminase small subunit</fullName>
    </recommendedName>
</protein>
<dbReference type="EMBL" id="AYYY01000043">
    <property type="protein sequence ID" value="KRM61042.1"/>
    <property type="molecule type" value="Genomic_DNA"/>
</dbReference>
<evidence type="ECO:0000313" key="5">
    <source>
        <dbReference type="Proteomes" id="UP000051733"/>
    </source>
</evidence>
<sequence length="271" mass="30925">MTEKYKLAQKDYEAGMKYKDIAAKYDVKLNTVKSWKSRYWNKGAPPKKSVHTKRKKVAHKVVDELVDNGDLTDKQKAFCLYYLQRFNATWAYMQAYGVNYGTANTNGPALLVNTGIQKQLTELKKSVADDLHLTVVDIAHEYAKQAFADMGDYVNFVTTDTPIWERLYRKNGPFIDNSGHYDYVEVTDPNTGEPAMHTKHEVRFKDQSMVDTSLISKVKTDKGEIDIELYDKQKALGALTKLLDEQKTTGSSNTVKIIRTDRRDKHGGDHN</sequence>
<keyword evidence="2" id="KW-0231">Viral genome packaging</keyword>
<dbReference type="InterPro" id="IPR005335">
    <property type="entry name" value="Terminase_ssu"/>
</dbReference>
<dbReference type="Pfam" id="PF03592">
    <property type="entry name" value="Terminase_2"/>
    <property type="match status" value="1"/>
</dbReference>
<dbReference type="Proteomes" id="UP000051733">
    <property type="component" value="Unassembled WGS sequence"/>
</dbReference>
<evidence type="ECO:0000256" key="2">
    <source>
        <dbReference type="ARBA" id="ARBA00023219"/>
    </source>
</evidence>
<evidence type="ECO:0000256" key="3">
    <source>
        <dbReference type="SAM" id="MobiDB-lite"/>
    </source>
</evidence>
<feature type="region of interest" description="Disordered" evidence="3">
    <location>
        <begin position="250"/>
        <end position="271"/>
    </location>
</feature>
<organism evidence="4 5">
    <name type="scientific">Paucilactobacillus vaccinostercus DSM 20634</name>
    <dbReference type="NCBI Taxonomy" id="1423813"/>
    <lineage>
        <taxon>Bacteria</taxon>
        <taxon>Bacillati</taxon>
        <taxon>Bacillota</taxon>
        <taxon>Bacilli</taxon>
        <taxon>Lactobacillales</taxon>
        <taxon>Lactobacillaceae</taxon>
        <taxon>Paucilactobacillus</taxon>
    </lineage>
</organism>
<comment type="caution">
    <text evidence="4">The sequence shown here is derived from an EMBL/GenBank/DDBJ whole genome shotgun (WGS) entry which is preliminary data.</text>
</comment>
<proteinExistence type="predicted"/>
<dbReference type="OrthoDB" id="7358785at2"/>
<evidence type="ECO:0008006" key="6">
    <source>
        <dbReference type="Google" id="ProtNLM"/>
    </source>
</evidence>
<name>A0A0R2A467_9LACO</name>
<dbReference type="RefSeq" id="WP_057779472.1">
    <property type="nucleotide sequence ID" value="NZ_AYYY01000043.1"/>
</dbReference>
<dbReference type="Pfam" id="PF13384">
    <property type="entry name" value="HTH_23"/>
    <property type="match status" value="1"/>
</dbReference>
<dbReference type="PANTHER" id="PTHR41328:SF3">
    <property type="entry name" value="PBSX PHAGE TERMINASE SMALL SUBUNIT"/>
    <property type="match status" value="1"/>
</dbReference>
<accession>A0A0R2A467</accession>
<dbReference type="AlphaFoldDB" id="A0A0R2A467"/>
<keyword evidence="1" id="KW-1188">Viral release from host cell</keyword>
<dbReference type="InterPro" id="IPR052404">
    <property type="entry name" value="SPP1-like_terminase"/>
</dbReference>
<feature type="compositionally biased region" description="Basic and acidic residues" evidence="3">
    <location>
        <begin position="258"/>
        <end position="271"/>
    </location>
</feature>
<evidence type="ECO:0000313" key="4">
    <source>
        <dbReference type="EMBL" id="KRM61042.1"/>
    </source>
</evidence>